<dbReference type="EMBL" id="LODT01000028">
    <property type="protein sequence ID" value="KYQ92877.1"/>
    <property type="molecule type" value="Genomic_DNA"/>
</dbReference>
<dbReference type="PANTHER" id="PTHR16320:SF1">
    <property type="entry name" value="SPHINGOMYELINASE DDB_G0288017"/>
    <property type="match status" value="1"/>
</dbReference>
<dbReference type="SUPFAM" id="SSF56219">
    <property type="entry name" value="DNase I-like"/>
    <property type="match status" value="1"/>
</dbReference>
<comment type="caution">
    <text evidence="5">The sequence shown here is derived from an EMBL/GenBank/DDBJ whole genome shotgun (WGS) entry which is preliminary data.</text>
</comment>
<evidence type="ECO:0000313" key="6">
    <source>
        <dbReference type="Proteomes" id="UP000076078"/>
    </source>
</evidence>
<reference evidence="5 6" key="1">
    <citation type="submission" date="2015-12" db="EMBL/GenBank/DDBJ databases">
        <title>Dictyostelia acquired genes for synthesis and detection of signals that induce cell-type specialization by lateral gene transfer from prokaryotes.</title>
        <authorList>
            <person name="Gloeckner G."/>
            <person name="Schaap P."/>
        </authorList>
    </citation>
    <scope>NUCLEOTIDE SEQUENCE [LARGE SCALE GENOMIC DNA]</scope>
    <source>
        <strain evidence="5 6">TK</strain>
    </source>
</reference>
<dbReference type="GO" id="GO:0005576">
    <property type="term" value="C:extracellular region"/>
    <property type="evidence" value="ECO:0007669"/>
    <property type="project" value="InterPro"/>
</dbReference>
<dbReference type="InterPro" id="IPR005135">
    <property type="entry name" value="Endo/exonuclease/phosphatase"/>
</dbReference>
<dbReference type="OMA" id="HEDYCTH"/>
<dbReference type="CDD" id="cd09078">
    <property type="entry name" value="nSMase"/>
    <property type="match status" value="1"/>
</dbReference>
<evidence type="ECO:0000313" key="5">
    <source>
        <dbReference type="EMBL" id="KYQ92877.1"/>
    </source>
</evidence>
<dbReference type="InParanoid" id="A0A151ZG24"/>
<comment type="similarity">
    <text evidence="1">Belongs to the neutral sphingomyelinase family.</text>
</comment>
<dbReference type="AlphaFoldDB" id="A0A151ZG24"/>
<evidence type="ECO:0000256" key="1">
    <source>
        <dbReference type="ARBA" id="ARBA00006335"/>
    </source>
</evidence>
<evidence type="ECO:0000256" key="2">
    <source>
        <dbReference type="ARBA" id="ARBA00012369"/>
    </source>
</evidence>
<dbReference type="Gene3D" id="3.60.10.10">
    <property type="entry name" value="Endonuclease/exonuclease/phosphatase"/>
    <property type="match status" value="1"/>
</dbReference>
<dbReference type="GO" id="GO:0005737">
    <property type="term" value="C:cytoplasm"/>
    <property type="evidence" value="ECO:0007669"/>
    <property type="project" value="TreeGrafter"/>
</dbReference>
<dbReference type="STRING" id="361077.A0A151ZG24"/>
<evidence type="ECO:0000256" key="3">
    <source>
        <dbReference type="ARBA" id="ARBA00022801"/>
    </source>
</evidence>
<dbReference type="GO" id="GO:0004767">
    <property type="term" value="F:sphingomyelin phosphodiesterase activity"/>
    <property type="evidence" value="ECO:0007669"/>
    <property type="project" value="UniProtKB-EC"/>
</dbReference>
<protein>
    <recommendedName>
        <fullName evidence="2">sphingomyelin phosphodiesterase</fullName>
        <ecNumber evidence="2">3.1.4.12</ecNumber>
    </recommendedName>
</protein>
<accession>A0A151ZG24</accession>
<keyword evidence="6" id="KW-1185">Reference proteome</keyword>
<proteinExistence type="inferred from homology"/>
<evidence type="ECO:0000259" key="4">
    <source>
        <dbReference type="Pfam" id="PF03372"/>
    </source>
</evidence>
<gene>
    <name evidence="5" type="ORF">DLAC_05466</name>
</gene>
<feature type="domain" description="Endonuclease/exonuclease/phosphatase" evidence="4">
    <location>
        <begin position="114"/>
        <end position="282"/>
    </location>
</feature>
<dbReference type="Pfam" id="PF03372">
    <property type="entry name" value="Exo_endo_phos"/>
    <property type="match status" value="1"/>
</dbReference>
<name>A0A151ZG24_TIELA</name>
<sequence>MQNTVNVGESNVRLLTYNLFIRPPGIRNNKDDYKDERIECLINDRLAPKVLKKVESDNEGVPNSRYRIDLSKFPNVPFLSPWRTPYHHHNSKKHMNGMDQFHQDSRFEDTPTSSILGAFDIVCFQELFSAFSYRQRRLIEKAKTLGFSYSATSPLPPYFKSTFLVDGGLVVISRYPIVDSSYLMFTQGVDSDMLASKGVLYCKIKLPNHQLIHLFTTHLQASYINPNALTDTNVRNDGVRTVQLNQLREFILEKTYQDAHPIILAGDLNVDARVAKDNGKSDSPAYLEMLDILSKPNPKYTKDCVLEKLSLNTDGLLYSIHDSLKSDIGVHPPTVGDIYYKKDSMDRLNKLPRETELTNKNDYMCMKRLDYILFFDRQFTYNNSLPSTSIIYKQNSTKVEPFFIDGFPFTQLSDHYGVSTILQTSESSK</sequence>
<dbReference type="InterPro" id="IPR038772">
    <property type="entry name" value="Sph/SMPD2-like"/>
</dbReference>
<dbReference type="OrthoDB" id="40902at2759"/>
<dbReference type="PANTHER" id="PTHR16320">
    <property type="entry name" value="SPHINGOMYELINASE FAMILY MEMBER"/>
    <property type="match status" value="1"/>
</dbReference>
<dbReference type="InterPro" id="IPR036691">
    <property type="entry name" value="Endo/exonu/phosph_ase_sf"/>
</dbReference>
<dbReference type="InterPro" id="IPR017766">
    <property type="entry name" value="Sphingomyelinase/PLipase_C"/>
</dbReference>
<dbReference type="Proteomes" id="UP000076078">
    <property type="component" value="Unassembled WGS sequence"/>
</dbReference>
<keyword evidence="3" id="KW-0378">Hydrolase</keyword>
<dbReference type="EC" id="3.1.4.12" evidence="2"/>
<organism evidence="5 6">
    <name type="scientific">Tieghemostelium lacteum</name>
    <name type="common">Slime mold</name>
    <name type="synonym">Dictyostelium lacteum</name>
    <dbReference type="NCBI Taxonomy" id="361077"/>
    <lineage>
        <taxon>Eukaryota</taxon>
        <taxon>Amoebozoa</taxon>
        <taxon>Evosea</taxon>
        <taxon>Eumycetozoa</taxon>
        <taxon>Dictyostelia</taxon>
        <taxon>Dictyosteliales</taxon>
        <taxon>Raperosteliaceae</taxon>
        <taxon>Tieghemostelium</taxon>
    </lineage>
</organism>